<organism evidence="4 5">
    <name type="scientific">Phaseolus vulgaris</name>
    <name type="common">Kidney bean</name>
    <name type="synonym">French bean</name>
    <dbReference type="NCBI Taxonomy" id="3885"/>
    <lineage>
        <taxon>Eukaryota</taxon>
        <taxon>Viridiplantae</taxon>
        <taxon>Streptophyta</taxon>
        <taxon>Embryophyta</taxon>
        <taxon>Tracheophyta</taxon>
        <taxon>Spermatophyta</taxon>
        <taxon>Magnoliopsida</taxon>
        <taxon>eudicotyledons</taxon>
        <taxon>Gunneridae</taxon>
        <taxon>Pentapetalae</taxon>
        <taxon>rosids</taxon>
        <taxon>fabids</taxon>
        <taxon>Fabales</taxon>
        <taxon>Fabaceae</taxon>
        <taxon>Papilionoideae</taxon>
        <taxon>50 kb inversion clade</taxon>
        <taxon>NPAAA clade</taxon>
        <taxon>indigoferoid/millettioid clade</taxon>
        <taxon>Phaseoleae</taxon>
        <taxon>Phaseolus</taxon>
    </lineage>
</organism>
<reference evidence="5" key="1">
    <citation type="journal article" date="2014" name="Nat. Genet.">
        <title>A reference genome for common bean and genome-wide analysis of dual domestications.</title>
        <authorList>
            <person name="Schmutz J."/>
            <person name="McClean P.E."/>
            <person name="Mamidi S."/>
            <person name="Wu G.A."/>
            <person name="Cannon S.B."/>
            <person name="Grimwood J."/>
            <person name="Jenkins J."/>
            <person name="Shu S."/>
            <person name="Song Q."/>
            <person name="Chavarro C."/>
            <person name="Torres-Torres M."/>
            <person name="Geffroy V."/>
            <person name="Moghaddam S.M."/>
            <person name="Gao D."/>
            <person name="Abernathy B."/>
            <person name="Barry K."/>
            <person name="Blair M."/>
            <person name="Brick M.A."/>
            <person name="Chovatia M."/>
            <person name="Gepts P."/>
            <person name="Goodstein D.M."/>
            <person name="Gonzales M."/>
            <person name="Hellsten U."/>
            <person name="Hyten D.L."/>
            <person name="Jia G."/>
            <person name="Kelly J.D."/>
            <person name="Kudrna D."/>
            <person name="Lee R."/>
            <person name="Richard M.M."/>
            <person name="Miklas P.N."/>
            <person name="Osorno J.M."/>
            <person name="Rodrigues J."/>
            <person name="Thareau V."/>
            <person name="Urrea C.A."/>
            <person name="Wang M."/>
            <person name="Yu Y."/>
            <person name="Zhang M."/>
            <person name="Wing R.A."/>
            <person name="Cregan P.B."/>
            <person name="Rokhsar D.S."/>
            <person name="Jackson S.A."/>
        </authorList>
    </citation>
    <scope>NUCLEOTIDE SEQUENCE [LARGE SCALE GENOMIC DNA]</scope>
    <source>
        <strain evidence="5">cv. G19833</strain>
    </source>
</reference>
<evidence type="ECO:0000259" key="3">
    <source>
        <dbReference type="Pfam" id="PF23609"/>
    </source>
</evidence>
<dbReference type="InterPro" id="IPR059104">
    <property type="entry name" value="Beta-prop_EIPR1-like"/>
</dbReference>
<evidence type="ECO:0000256" key="1">
    <source>
        <dbReference type="ARBA" id="ARBA00022574"/>
    </source>
</evidence>
<dbReference type="PANTHER" id="PTHR14205">
    <property type="entry name" value="WD-REPEAT PROTEIN"/>
    <property type="match status" value="1"/>
</dbReference>
<accession>V7AUU9</accession>
<dbReference type="Pfam" id="PF23609">
    <property type="entry name" value="Beta-prop_EIPR1"/>
    <property type="match status" value="1"/>
</dbReference>
<dbReference type="InterPro" id="IPR015943">
    <property type="entry name" value="WD40/YVTN_repeat-like_dom_sf"/>
</dbReference>
<dbReference type="OrthoDB" id="196957at2759"/>
<evidence type="ECO:0000313" key="5">
    <source>
        <dbReference type="Proteomes" id="UP000000226"/>
    </source>
</evidence>
<dbReference type="Gramene" id="ESW08001">
    <property type="protein sequence ID" value="ESW08001"/>
    <property type="gene ID" value="PHAVU_009G010100g"/>
</dbReference>
<feature type="domain" description="EIPR1-like beta-propeller" evidence="3">
    <location>
        <begin position="58"/>
        <end position="279"/>
    </location>
</feature>
<dbReference type="InterPro" id="IPR036322">
    <property type="entry name" value="WD40_repeat_dom_sf"/>
</dbReference>
<dbReference type="SUPFAM" id="SSF50978">
    <property type="entry name" value="WD40 repeat-like"/>
    <property type="match status" value="1"/>
</dbReference>
<gene>
    <name evidence="4" type="ORF">PHAVU_009G010100g</name>
</gene>
<sequence>MVSGKGKKKQHRRVTVLPFPGFNSGIWGQCACNSTLRCGRSGVVERFCVQEIAMQAASSGIGYGLKYQARCISDVKADTDHTSFLAGTLSLKEENEVHLIRLSSNGTELFCEGLFSHPNEIWDLVSCPFDQRIFSTVYSNGETYGAAIWQIPELYGELNSPQLERITSLDTDSGKIKCILWWPSGRHDKLISINEENMYLWNLDVSKKTAQVQSQDSAGMLHKLSGGAWDPHDVSSVVATCESYLQFWDVRTMKKSISVECSHVCSVDYHPQKQHILVRVEFCVPHYNYTCLYLHSFVFINIY</sequence>
<keyword evidence="5" id="KW-1185">Reference proteome</keyword>
<protein>
    <recommendedName>
        <fullName evidence="3">EIPR1-like beta-propeller domain-containing protein</fullName>
    </recommendedName>
</protein>
<name>V7AUU9_PHAVU</name>
<dbReference type="AlphaFoldDB" id="V7AUU9"/>
<keyword evidence="1" id="KW-0853">WD repeat</keyword>
<dbReference type="Proteomes" id="UP000000226">
    <property type="component" value="Chromosome 9"/>
</dbReference>
<proteinExistence type="predicted"/>
<evidence type="ECO:0000256" key="2">
    <source>
        <dbReference type="ARBA" id="ARBA00022737"/>
    </source>
</evidence>
<dbReference type="Gene3D" id="2.130.10.10">
    <property type="entry name" value="YVTN repeat-like/Quinoprotein amine dehydrogenase"/>
    <property type="match status" value="1"/>
</dbReference>
<dbReference type="GO" id="GO:0016567">
    <property type="term" value="P:protein ubiquitination"/>
    <property type="evidence" value="ECO:0007669"/>
    <property type="project" value="TreeGrafter"/>
</dbReference>
<dbReference type="PANTHER" id="PTHR14205:SF15">
    <property type="entry name" value="EARP AND GARP COMPLEX-INTERACTING PROTEIN 1"/>
    <property type="match status" value="1"/>
</dbReference>
<dbReference type="EMBL" id="CM002296">
    <property type="protein sequence ID" value="ESW08001.1"/>
    <property type="molecule type" value="Genomic_DNA"/>
</dbReference>
<keyword evidence="2" id="KW-0677">Repeat</keyword>
<evidence type="ECO:0000313" key="4">
    <source>
        <dbReference type="EMBL" id="ESW08001.1"/>
    </source>
</evidence>
<dbReference type="InterPro" id="IPR040323">
    <property type="entry name" value="EIPR1"/>
</dbReference>